<proteinExistence type="predicted"/>
<keyword evidence="2" id="KW-1185">Reference proteome</keyword>
<dbReference type="SUPFAM" id="SSF55486">
    <property type="entry name" value="Metalloproteases ('zincins'), catalytic domain"/>
    <property type="match status" value="1"/>
</dbReference>
<dbReference type="Gene3D" id="3.40.390.10">
    <property type="entry name" value="Collagenase (Catalytic Domain)"/>
    <property type="match status" value="1"/>
</dbReference>
<comment type="caution">
    <text evidence="1">The sequence shown here is derived from an EMBL/GenBank/DDBJ whole genome shotgun (WGS) entry which is preliminary data.</text>
</comment>
<dbReference type="InterPro" id="IPR024079">
    <property type="entry name" value="MetalloPept_cat_dom_sf"/>
</dbReference>
<dbReference type="Proteomes" id="UP000637299">
    <property type="component" value="Unassembled WGS sequence"/>
</dbReference>
<protein>
    <recommendedName>
        <fullName evidence="3">Peptidase M12A domain-containing protein</fullName>
    </recommendedName>
</protein>
<gene>
    <name evidence="1" type="ORF">IC610_14480</name>
</gene>
<accession>A0ABR8ZEX2</accession>
<evidence type="ECO:0000313" key="1">
    <source>
        <dbReference type="EMBL" id="MBD8083624.1"/>
    </source>
</evidence>
<organism evidence="1 2">
    <name type="scientific">Chryseobacterium caseinilyticum</name>
    <dbReference type="NCBI Taxonomy" id="2771428"/>
    <lineage>
        <taxon>Bacteria</taxon>
        <taxon>Pseudomonadati</taxon>
        <taxon>Bacteroidota</taxon>
        <taxon>Flavobacteriia</taxon>
        <taxon>Flavobacteriales</taxon>
        <taxon>Weeksellaceae</taxon>
        <taxon>Chryseobacterium group</taxon>
        <taxon>Chryseobacterium</taxon>
    </lineage>
</organism>
<name>A0ABR8ZEX2_9FLAO</name>
<dbReference type="EMBL" id="JACYFS010000004">
    <property type="protein sequence ID" value="MBD8083624.1"/>
    <property type="molecule type" value="Genomic_DNA"/>
</dbReference>
<evidence type="ECO:0000313" key="2">
    <source>
        <dbReference type="Proteomes" id="UP000637299"/>
    </source>
</evidence>
<dbReference type="RefSeq" id="WP_191737490.1">
    <property type="nucleotide sequence ID" value="NZ_JACYFS010000004.1"/>
</dbReference>
<reference evidence="1 2" key="1">
    <citation type="submission" date="2020-09" db="EMBL/GenBank/DDBJ databases">
        <title>Genome seq and assembly of Chryseobacterium sp.</title>
        <authorList>
            <person name="Chhetri G."/>
        </authorList>
    </citation>
    <scope>NUCLEOTIDE SEQUENCE [LARGE SCALE GENOMIC DNA]</scope>
    <source>
        <strain evidence="1 2">GCR10</strain>
    </source>
</reference>
<sequence>MPLKKDDPTSLTRTRGAVEDIGIHCSVLFDINRDTTLGHELLHGLGLYHTHLEKTKSPDGTIIYNYPIKDPLKKYTFYHPHYDTLSSEFQKMKVTDNIMSYNPKKQTTWQWQKKIVYKHLSQE</sequence>
<evidence type="ECO:0008006" key="3">
    <source>
        <dbReference type="Google" id="ProtNLM"/>
    </source>
</evidence>